<dbReference type="KEGG" id="ahat:ADCFC_05390"/>
<dbReference type="SUPFAM" id="SSF52833">
    <property type="entry name" value="Thioredoxin-like"/>
    <property type="match status" value="1"/>
</dbReference>
<dbReference type="InterPro" id="IPR005243">
    <property type="entry name" value="THIRX-like_proc"/>
</dbReference>
<gene>
    <name evidence="2" type="ORF">ADCFC_04190</name>
</gene>
<proteinExistence type="predicted"/>
<dbReference type="RefSeq" id="WP_154249369.1">
    <property type="nucleotide sequence ID" value="NZ_AP022829.1"/>
</dbReference>
<dbReference type="PANTHER" id="PTHR36450:SF1">
    <property type="entry name" value="THIOREDOXIN"/>
    <property type="match status" value="1"/>
</dbReference>
<dbReference type="Pfam" id="PF13192">
    <property type="entry name" value="Thioredoxin_3"/>
    <property type="match status" value="1"/>
</dbReference>
<dbReference type="Gene3D" id="3.40.30.10">
    <property type="entry name" value="Glutaredoxin"/>
    <property type="match status" value="1"/>
</dbReference>
<dbReference type="NCBIfam" id="TIGR00412">
    <property type="entry name" value="redox_disulf_2"/>
    <property type="match status" value="1"/>
</dbReference>
<sequence length="122" mass="12564">MGLFGKVFGKEEKKSCCEMEIVEVPEGEQASTTCDCGGACDASGEDLVTLTVLGPGCKRCHQLNDNAQEAAKKANGKVSVDYVTDPAAIANAGIMSTPALLVNGKVVSQGKVLSSDEIASLI</sequence>
<dbReference type="AlphaFoldDB" id="A0A6F8SJZ7"/>
<accession>A0A6F8SJZ7</accession>
<dbReference type="PANTHER" id="PTHR36450">
    <property type="entry name" value="THIOREDOXIN"/>
    <property type="match status" value="1"/>
</dbReference>
<evidence type="ECO:0000313" key="2">
    <source>
        <dbReference type="EMBL" id="BCA87920.1"/>
    </source>
</evidence>
<evidence type="ECO:0000259" key="1">
    <source>
        <dbReference type="Pfam" id="PF13192"/>
    </source>
</evidence>
<dbReference type="EMBL" id="AP022829">
    <property type="protein sequence ID" value="BCA87920.1"/>
    <property type="molecule type" value="Genomic_DNA"/>
</dbReference>
<name>A0A6F8SJZ7_9ACTN</name>
<organism evidence="2 3">
    <name type="scientific">Adlercreutzia hattorii</name>
    <dbReference type="NCBI Taxonomy" id="2707299"/>
    <lineage>
        <taxon>Bacteria</taxon>
        <taxon>Bacillati</taxon>
        <taxon>Actinomycetota</taxon>
        <taxon>Coriobacteriia</taxon>
        <taxon>Eggerthellales</taxon>
        <taxon>Eggerthellaceae</taxon>
        <taxon>Adlercreutzia</taxon>
    </lineage>
</organism>
<dbReference type="InterPro" id="IPR012336">
    <property type="entry name" value="Thioredoxin-like_fold"/>
</dbReference>
<dbReference type="Proteomes" id="UP000501727">
    <property type="component" value="Chromosome"/>
</dbReference>
<keyword evidence="3" id="KW-1185">Reference proteome</keyword>
<reference evidence="3" key="2">
    <citation type="submission" date="2020-03" db="EMBL/GenBank/DDBJ databases">
        <title>Complete Genome Sequence of Adlercreutzia sp. strain 8CFCBH1 Producing Equol, Isolated from Healthy Japanese Feces.</title>
        <authorList>
            <person name="Ogata Y."/>
            <person name="Sakamoto M."/>
            <person name="Ohkuma M."/>
            <person name="Hattori M."/>
            <person name="Suda W."/>
        </authorList>
    </citation>
    <scope>NUCLEOTIDE SEQUENCE [LARGE SCALE GENOMIC DNA]</scope>
    <source>
        <strain evidence="3">8CFCBH1</strain>
    </source>
</reference>
<feature type="domain" description="Thioredoxin-like fold" evidence="1">
    <location>
        <begin position="50"/>
        <end position="122"/>
    </location>
</feature>
<protein>
    <recommendedName>
        <fullName evidence="1">Thioredoxin-like fold domain-containing protein</fullName>
    </recommendedName>
</protein>
<reference evidence="3" key="1">
    <citation type="journal article" date="2020" name="Microbiol. Resour. Announc.">
        <title>Complete Genome Sequence of Adlercreutzia sp. Strain 8CFCBH1, a Potent Producer of Equol, Isolated from Healthy Japanese Feces.</title>
        <authorList>
            <person name="Ogata Y."/>
            <person name="Sakamoto M."/>
            <person name="Ohkuma M."/>
            <person name="Hattori M."/>
            <person name="Suda W."/>
        </authorList>
    </citation>
    <scope>NUCLEOTIDE SEQUENCE [LARGE SCALE GENOMIC DNA]</scope>
    <source>
        <strain evidence="3">8CFCBH1</strain>
    </source>
</reference>
<evidence type="ECO:0000313" key="3">
    <source>
        <dbReference type="Proteomes" id="UP000501727"/>
    </source>
</evidence>
<dbReference type="InterPro" id="IPR036249">
    <property type="entry name" value="Thioredoxin-like_sf"/>
</dbReference>